<gene>
    <name evidence="4" type="ORF">M0R45_001055</name>
</gene>
<dbReference type="SUPFAM" id="SSF52058">
    <property type="entry name" value="L domain-like"/>
    <property type="match status" value="1"/>
</dbReference>
<proteinExistence type="predicted"/>
<evidence type="ECO:0000256" key="2">
    <source>
        <dbReference type="ARBA" id="ARBA00022737"/>
    </source>
</evidence>
<evidence type="ECO:0000313" key="5">
    <source>
        <dbReference type="Proteomes" id="UP001457282"/>
    </source>
</evidence>
<organism evidence="4 5">
    <name type="scientific">Rubus argutus</name>
    <name type="common">Southern blackberry</name>
    <dbReference type="NCBI Taxonomy" id="59490"/>
    <lineage>
        <taxon>Eukaryota</taxon>
        <taxon>Viridiplantae</taxon>
        <taxon>Streptophyta</taxon>
        <taxon>Embryophyta</taxon>
        <taxon>Tracheophyta</taxon>
        <taxon>Spermatophyta</taxon>
        <taxon>Magnoliopsida</taxon>
        <taxon>eudicotyledons</taxon>
        <taxon>Gunneridae</taxon>
        <taxon>Pentapetalae</taxon>
        <taxon>rosids</taxon>
        <taxon>fabids</taxon>
        <taxon>Rosales</taxon>
        <taxon>Rosaceae</taxon>
        <taxon>Rosoideae</taxon>
        <taxon>Rosoideae incertae sedis</taxon>
        <taxon>Rubus</taxon>
    </lineage>
</organism>
<dbReference type="AlphaFoldDB" id="A0AAW1VJU2"/>
<comment type="caution">
    <text evidence="4">The sequence shown here is derived from an EMBL/GenBank/DDBJ whole genome shotgun (WGS) entry which is preliminary data.</text>
</comment>
<name>A0AAW1VJU2_RUBAR</name>
<evidence type="ECO:0000313" key="4">
    <source>
        <dbReference type="EMBL" id="KAK9903695.1"/>
    </source>
</evidence>
<feature type="domain" description="C-JID" evidence="3">
    <location>
        <begin position="191"/>
        <end position="333"/>
    </location>
</feature>
<keyword evidence="5" id="KW-1185">Reference proteome</keyword>
<dbReference type="Pfam" id="PF20160">
    <property type="entry name" value="C-JID"/>
    <property type="match status" value="1"/>
</dbReference>
<dbReference type="InterPro" id="IPR045344">
    <property type="entry name" value="C-JID"/>
</dbReference>
<reference evidence="4 5" key="1">
    <citation type="journal article" date="2023" name="G3 (Bethesda)">
        <title>A chromosome-length genome assembly and annotation of blackberry (Rubus argutus, cv. 'Hillquist').</title>
        <authorList>
            <person name="Bruna T."/>
            <person name="Aryal R."/>
            <person name="Dudchenko O."/>
            <person name="Sargent D.J."/>
            <person name="Mead D."/>
            <person name="Buti M."/>
            <person name="Cavallini A."/>
            <person name="Hytonen T."/>
            <person name="Andres J."/>
            <person name="Pham M."/>
            <person name="Weisz D."/>
            <person name="Mascagni F."/>
            <person name="Usai G."/>
            <person name="Natali L."/>
            <person name="Bassil N."/>
            <person name="Fernandez G.E."/>
            <person name="Lomsadze A."/>
            <person name="Armour M."/>
            <person name="Olukolu B."/>
            <person name="Poorten T."/>
            <person name="Britton C."/>
            <person name="Davik J."/>
            <person name="Ashrafi H."/>
            <person name="Aiden E.L."/>
            <person name="Borodovsky M."/>
            <person name="Worthington M."/>
        </authorList>
    </citation>
    <scope>NUCLEOTIDE SEQUENCE [LARGE SCALE GENOMIC DNA]</scope>
    <source>
        <strain evidence="4">PI 553951</strain>
    </source>
</reference>
<keyword evidence="2" id="KW-0677">Repeat</keyword>
<dbReference type="EMBL" id="JBEDUW010000220">
    <property type="protein sequence ID" value="KAK9903695.1"/>
    <property type="molecule type" value="Genomic_DNA"/>
</dbReference>
<dbReference type="InterPro" id="IPR044974">
    <property type="entry name" value="Disease_R_plants"/>
</dbReference>
<evidence type="ECO:0000259" key="3">
    <source>
        <dbReference type="Pfam" id="PF20160"/>
    </source>
</evidence>
<dbReference type="PANTHER" id="PTHR11017:SF527">
    <property type="entry name" value="TMV RESISTANCE PROTEIN N-LIKE"/>
    <property type="match status" value="1"/>
</dbReference>
<dbReference type="Proteomes" id="UP001457282">
    <property type="component" value="Unassembled WGS sequence"/>
</dbReference>
<sequence length="373" mass="42216">MKNTGTESIIGISLCLPKLEAVGSSWNCESFSKMLKLMVLEFDNLMINSAPKFLPNSLIILKWRWYPSKFLPASYRPNLLLELHMENSKLVQLWDGKLDLPYLKYMGLSNSKNLTKIPDVSDDCASLKLLPKPSKLLNLPSTKFAEFSFSSVNCYGLVDEEGWNNGILSIIRILATQGIPPVFQKFNIVTPGSQIPGWFSDQSEGDSLIVQLPQESCSRWMGIAFCVVTADLGNPAALGCEFLRMNCFWNGNCCNFSGFKVTGHFVRAHLWIFYMTHKEIRHTFSHYNYNKIWLTDMANVVFSFKASYGRFGKEKFLNVKKCGARLVCEQDLEELLRTTVNSLKRTRDEEGPSGSGSSNNVSLFKRLKGRLFS</sequence>
<accession>A0AAW1VJU2</accession>
<dbReference type="GO" id="GO:0006952">
    <property type="term" value="P:defense response"/>
    <property type="evidence" value="ECO:0007669"/>
    <property type="project" value="InterPro"/>
</dbReference>
<protein>
    <recommendedName>
        <fullName evidence="3">C-JID domain-containing protein</fullName>
    </recommendedName>
</protein>
<keyword evidence="1" id="KW-0433">Leucine-rich repeat</keyword>
<dbReference type="PANTHER" id="PTHR11017">
    <property type="entry name" value="LEUCINE-RICH REPEAT-CONTAINING PROTEIN"/>
    <property type="match status" value="1"/>
</dbReference>
<evidence type="ECO:0000256" key="1">
    <source>
        <dbReference type="ARBA" id="ARBA00022614"/>
    </source>
</evidence>